<protein>
    <submittedName>
        <fullName evidence="6">Heme ABC exporter, ATP-binding protein CcmA</fullName>
    </submittedName>
</protein>
<dbReference type="GO" id="GO:0005524">
    <property type="term" value="F:ATP binding"/>
    <property type="evidence" value="ECO:0007669"/>
    <property type="project" value="UniProtKB-KW"/>
</dbReference>
<feature type="domain" description="ABC transporter" evidence="5">
    <location>
        <begin position="6"/>
        <end position="234"/>
    </location>
</feature>
<keyword evidence="2" id="KW-0547">Nucleotide-binding</keyword>
<evidence type="ECO:0000256" key="3">
    <source>
        <dbReference type="ARBA" id="ARBA00022748"/>
    </source>
</evidence>
<dbReference type="PANTHER" id="PTHR42939:SF1">
    <property type="entry name" value="ABC TRANSPORTER ATP-BINDING PROTEIN ALBC-RELATED"/>
    <property type="match status" value="1"/>
</dbReference>
<dbReference type="InterPro" id="IPR027417">
    <property type="entry name" value="P-loop_NTPase"/>
</dbReference>
<sequence length="235" mass="25828">MSAPLLSVQGVVKDFGYRRVLKEVSFDLHGGDFTLLLGQNGAGKSTLLKILCGLMRPTSGQVLFEGRSVSENPDALRQALGQVSHQPQVYGDLSAKENLRFFASLRNIEDGAAKVDKALAQVGLEKVANAQAKNFSSGMFKRLGIAKLMLAKPRLLLLDEPYTGLDYKSVGFFNQFLGQFVQEGGAVLMITHQLDCCFELASKVAILEQGKIDSEHGRAQFNYETLIEHYQRATQ</sequence>
<organism evidence="6 7">
    <name type="scientific">Candidatus Lambdaproteobacteria bacterium RIFOXYD2_FULL_56_26</name>
    <dbReference type="NCBI Taxonomy" id="1817773"/>
    <lineage>
        <taxon>Bacteria</taxon>
        <taxon>Pseudomonadati</taxon>
        <taxon>Pseudomonadota</taxon>
        <taxon>Candidatus Lambdaproteobacteria</taxon>
    </lineage>
</organism>
<comment type="caution">
    <text evidence="6">The sequence shown here is derived from an EMBL/GenBank/DDBJ whole genome shotgun (WGS) entry which is preliminary data.</text>
</comment>
<dbReference type="AlphaFoldDB" id="A0A1F6H0B8"/>
<evidence type="ECO:0000256" key="2">
    <source>
        <dbReference type="ARBA" id="ARBA00022741"/>
    </source>
</evidence>
<keyword evidence="3" id="KW-0201">Cytochrome c-type biogenesis</keyword>
<evidence type="ECO:0000259" key="5">
    <source>
        <dbReference type="PROSITE" id="PS50893"/>
    </source>
</evidence>
<dbReference type="GO" id="GO:0016887">
    <property type="term" value="F:ATP hydrolysis activity"/>
    <property type="evidence" value="ECO:0007669"/>
    <property type="project" value="InterPro"/>
</dbReference>
<dbReference type="SMART" id="SM00382">
    <property type="entry name" value="AAA"/>
    <property type="match status" value="1"/>
</dbReference>
<evidence type="ECO:0000256" key="4">
    <source>
        <dbReference type="ARBA" id="ARBA00022840"/>
    </source>
</evidence>
<name>A0A1F6H0B8_9PROT</name>
<dbReference type="Proteomes" id="UP000177583">
    <property type="component" value="Unassembled WGS sequence"/>
</dbReference>
<accession>A0A1F6H0B8</accession>
<evidence type="ECO:0000256" key="1">
    <source>
        <dbReference type="ARBA" id="ARBA00022448"/>
    </source>
</evidence>
<dbReference type="PANTHER" id="PTHR42939">
    <property type="entry name" value="ABC TRANSPORTER ATP-BINDING PROTEIN ALBC-RELATED"/>
    <property type="match status" value="1"/>
</dbReference>
<dbReference type="GO" id="GO:0022857">
    <property type="term" value="F:transmembrane transporter activity"/>
    <property type="evidence" value="ECO:0007669"/>
    <property type="project" value="InterPro"/>
</dbReference>
<dbReference type="InterPro" id="IPR051782">
    <property type="entry name" value="ABC_Transporter_VariousFunc"/>
</dbReference>
<dbReference type="InterPro" id="IPR003593">
    <property type="entry name" value="AAA+_ATPase"/>
</dbReference>
<dbReference type="Gene3D" id="3.40.50.300">
    <property type="entry name" value="P-loop containing nucleotide triphosphate hydrolases"/>
    <property type="match status" value="1"/>
</dbReference>
<dbReference type="NCBIfam" id="TIGR01189">
    <property type="entry name" value="ccmA"/>
    <property type="match status" value="1"/>
</dbReference>
<dbReference type="EMBL" id="MFNF01000012">
    <property type="protein sequence ID" value="OGH03782.1"/>
    <property type="molecule type" value="Genomic_DNA"/>
</dbReference>
<dbReference type="PROSITE" id="PS50893">
    <property type="entry name" value="ABC_TRANSPORTER_2"/>
    <property type="match status" value="1"/>
</dbReference>
<keyword evidence="1" id="KW-0813">Transport</keyword>
<evidence type="ECO:0000313" key="7">
    <source>
        <dbReference type="Proteomes" id="UP000177583"/>
    </source>
</evidence>
<gene>
    <name evidence="6" type="ORF">A2557_13610</name>
</gene>
<reference evidence="6 7" key="1">
    <citation type="journal article" date="2016" name="Nat. Commun.">
        <title>Thousands of microbial genomes shed light on interconnected biogeochemical processes in an aquifer system.</title>
        <authorList>
            <person name="Anantharaman K."/>
            <person name="Brown C.T."/>
            <person name="Hug L.A."/>
            <person name="Sharon I."/>
            <person name="Castelle C.J."/>
            <person name="Probst A.J."/>
            <person name="Thomas B.C."/>
            <person name="Singh A."/>
            <person name="Wilkins M.J."/>
            <person name="Karaoz U."/>
            <person name="Brodie E.L."/>
            <person name="Williams K.H."/>
            <person name="Hubbard S.S."/>
            <person name="Banfield J.F."/>
        </authorList>
    </citation>
    <scope>NUCLEOTIDE SEQUENCE [LARGE SCALE GENOMIC DNA]</scope>
</reference>
<proteinExistence type="predicted"/>
<dbReference type="InterPro" id="IPR003439">
    <property type="entry name" value="ABC_transporter-like_ATP-bd"/>
</dbReference>
<dbReference type="SUPFAM" id="SSF52540">
    <property type="entry name" value="P-loop containing nucleoside triphosphate hydrolases"/>
    <property type="match status" value="1"/>
</dbReference>
<dbReference type="InterPro" id="IPR017871">
    <property type="entry name" value="ABC_transporter-like_CS"/>
</dbReference>
<dbReference type="CDD" id="cd03230">
    <property type="entry name" value="ABC_DR_subfamily_A"/>
    <property type="match status" value="1"/>
</dbReference>
<dbReference type="GO" id="GO:0017004">
    <property type="term" value="P:cytochrome complex assembly"/>
    <property type="evidence" value="ECO:0007669"/>
    <property type="project" value="UniProtKB-KW"/>
</dbReference>
<dbReference type="PROSITE" id="PS00211">
    <property type="entry name" value="ABC_TRANSPORTER_1"/>
    <property type="match status" value="1"/>
</dbReference>
<dbReference type="Pfam" id="PF00005">
    <property type="entry name" value="ABC_tran"/>
    <property type="match status" value="1"/>
</dbReference>
<dbReference type="InterPro" id="IPR005895">
    <property type="entry name" value="ABC_transptr_haem_export_CcmA"/>
</dbReference>
<keyword evidence="4 6" id="KW-0067">ATP-binding</keyword>
<evidence type="ECO:0000313" key="6">
    <source>
        <dbReference type="EMBL" id="OGH03782.1"/>
    </source>
</evidence>